<feature type="domain" description="Peptide methionine sulphoxide reductase MsrA" evidence="8">
    <location>
        <begin position="92"/>
        <end position="234"/>
    </location>
</feature>
<dbReference type="Pfam" id="PF14223">
    <property type="entry name" value="Retrotran_gag_2"/>
    <property type="match status" value="1"/>
</dbReference>
<dbReference type="AlphaFoldDB" id="A0A2P5XI81"/>
<feature type="domain" description="Reverse transcriptase Ty1/copia-type" evidence="9">
    <location>
        <begin position="441"/>
        <end position="530"/>
    </location>
</feature>
<dbReference type="NCBIfam" id="TIGR00401">
    <property type="entry name" value="msrA"/>
    <property type="match status" value="1"/>
</dbReference>
<protein>
    <recommendedName>
        <fullName evidence="2">peptide-methionine (S)-S-oxide reductase</fullName>
        <ecNumber evidence="2">1.8.4.11</ecNumber>
    </recommendedName>
    <alternativeName>
        <fullName evidence="5">Peptide-methionine (S)-S-oxide reductase</fullName>
    </alternativeName>
    <alternativeName>
        <fullName evidence="4">Protein-methionine-S-oxide reductase</fullName>
    </alternativeName>
</protein>
<dbReference type="Pfam" id="PF07727">
    <property type="entry name" value="RVT_2"/>
    <property type="match status" value="1"/>
</dbReference>
<dbReference type="PANTHER" id="PTHR42799">
    <property type="entry name" value="MITOCHONDRIAL PEPTIDE METHIONINE SULFOXIDE REDUCTASE"/>
    <property type="match status" value="1"/>
</dbReference>
<dbReference type="FunFam" id="3.30.1060.10:FF:000002">
    <property type="entry name" value="Peptide methionine sulfoxide reductase"/>
    <property type="match status" value="1"/>
</dbReference>
<evidence type="ECO:0000259" key="9">
    <source>
        <dbReference type="Pfam" id="PF07727"/>
    </source>
</evidence>
<dbReference type="GO" id="GO:0034599">
    <property type="term" value="P:cellular response to oxidative stress"/>
    <property type="evidence" value="ECO:0007669"/>
    <property type="project" value="TreeGrafter"/>
</dbReference>
<comment type="catalytic activity">
    <reaction evidence="7">
        <text>[thioredoxin]-disulfide + L-methionine + H2O = L-methionine (S)-S-oxide + [thioredoxin]-dithiol</text>
        <dbReference type="Rhea" id="RHEA:19993"/>
        <dbReference type="Rhea" id="RHEA-COMP:10698"/>
        <dbReference type="Rhea" id="RHEA-COMP:10700"/>
        <dbReference type="ChEBI" id="CHEBI:15377"/>
        <dbReference type="ChEBI" id="CHEBI:29950"/>
        <dbReference type="ChEBI" id="CHEBI:50058"/>
        <dbReference type="ChEBI" id="CHEBI:57844"/>
        <dbReference type="ChEBI" id="CHEBI:58772"/>
        <dbReference type="EC" id="1.8.4.11"/>
    </reaction>
</comment>
<dbReference type="InterPro" id="IPR002569">
    <property type="entry name" value="Met_Sox_Rdtase_MsrA_dom"/>
</dbReference>
<reference evidence="10 11" key="1">
    <citation type="submission" date="2015-01" db="EMBL/GenBank/DDBJ databases">
        <title>Genome of allotetraploid Gossypium barbadense reveals genomic plasticity and fiber elongation in cotton evolution.</title>
        <authorList>
            <person name="Chen X."/>
            <person name="Liu X."/>
            <person name="Zhao B."/>
            <person name="Zheng H."/>
            <person name="Hu Y."/>
            <person name="Lu G."/>
            <person name="Yang C."/>
            <person name="Chen J."/>
            <person name="Shan C."/>
            <person name="Zhang L."/>
            <person name="Zhou Y."/>
            <person name="Wang L."/>
            <person name="Guo W."/>
            <person name="Bai Y."/>
            <person name="Ruan J."/>
            <person name="Shangguan X."/>
            <person name="Mao Y."/>
            <person name="Jiang J."/>
            <person name="Zhu Y."/>
            <person name="Lei J."/>
            <person name="Kang H."/>
            <person name="Chen S."/>
            <person name="He X."/>
            <person name="Wang R."/>
            <person name="Wang Y."/>
            <person name="Chen J."/>
            <person name="Wang L."/>
            <person name="Yu S."/>
            <person name="Wang B."/>
            <person name="Wei J."/>
            <person name="Song S."/>
            <person name="Lu X."/>
            <person name="Gao Z."/>
            <person name="Gu W."/>
            <person name="Deng X."/>
            <person name="Ma D."/>
            <person name="Wang S."/>
            <person name="Liang W."/>
            <person name="Fang L."/>
            <person name="Cai C."/>
            <person name="Zhu X."/>
            <person name="Zhou B."/>
            <person name="Zhang Y."/>
            <person name="Chen Z."/>
            <person name="Xu S."/>
            <person name="Zhu R."/>
            <person name="Wang S."/>
            <person name="Zhang T."/>
            <person name="Zhao G."/>
        </authorList>
    </citation>
    <scope>NUCLEOTIDE SEQUENCE [LARGE SCALE GENOMIC DNA]</scope>
    <source>
        <strain evidence="11">cv. Xinhai21</strain>
        <tissue evidence="10">Leaf</tissue>
    </source>
</reference>
<dbReference type="SUPFAM" id="SSF55068">
    <property type="entry name" value="Peptide methionine sulfoxide reductase"/>
    <property type="match status" value="1"/>
</dbReference>
<dbReference type="Pfam" id="PF01625">
    <property type="entry name" value="PMSR"/>
    <property type="match status" value="1"/>
</dbReference>
<evidence type="ECO:0000256" key="2">
    <source>
        <dbReference type="ARBA" id="ARBA00012502"/>
    </source>
</evidence>
<evidence type="ECO:0000256" key="7">
    <source>
        <dbReference type="ARBA" id="ARBA00048782"/>
    </source>
</evidence>
<evidence type="ECO:0000313" key="10">
    <source>
        <dbReference type="EMBL" id="PPS03068.1"/>
    </source>
</evidence>
<dbReference type="InterPro" id="IPR013103">
    <property type="entry name" value="RVT_2"/>
</dbReference>
<evidence type="ECO:0000259" key="8">
    <source>
        <dbReference type="Pfam" id="PF01625"/>
    </source>
</evidence>
<dbReference type="OrthoDB" id="999247at2759"/>
<evidence type="ECO:0000313" key="11">
    <source>
        <dbReference type="Proteomes" id="UP000239757"/>
    </source>
</evidence>
<dbReference type="CDD" id="cd09272">
    <property type="entry name" value="RNase_HI_RT_Ty1"/>
    <property type="match status" value="1"/>
</dbReference>
<dbReference type="GO" id="GO:0005737">
    <property type="term" value="C:cytoplasm"/>
    <property type="evidence" value="ECO:0007669"/>
    <property type="project" value="TreeGrafter"/>
</dbReference>
<organism evidence="10 11">
    <name type="scientific">Gossypium barbadense</name>
    <name type="common">Sea Island cotton</name>
    <name type="synonym">Hibiscus barbadensis</name>
    <dbReference type="NCBI Taxonomy" id="3634"/>
    <lineage>
        <taxon>Eukaryota</taxon>
        <taxon>Viridiplantae</taxon>
        <taxon>Streptophyta</taxon>
        <taxon>Embryophyta</taxon>
        <taxon>Tracheophyta</taxon>
        <taxon>Spermatophyta</taxon>
        <taxon>Magnoliopsida</taxon>
        <taxon>eudicotyledons</taxon>
        <taxon>Gunneridae</taxon>
        <taxon>Pentapetalae</taxon>
        <taxon>rosids</taxon>
        <taxon>malvids</taxon>
        <taxon>Malvales</taxon>
        <taxon>Malvaceae</taxon>
        <taxon>Malvoideae</taxon>
        <taxon>Gossypium</taxon>
    </lineage>
</organism>
<dbReference type="GO" id="GO:0008113">
    <property type="term" value="F:peptide-methionine (S)-S-oxide reductase activity"/>
    <property type="evidence" value="ECO:0007669"/>
    <property type="project" value="UniProtKB-EC"/>
</dbReference>
<comment type="similarity">
    <text evidence="1">Belongs to the MsrA Met sulfoxide reductase family.</text>
</comment>
<dbReference type="InterPro" id="IPR043502">
    <property type="entry name" value="DNA/RNA_pol_sf"/>
</dbReference>
<dbReference type="Gene3D" id="3.30.1060.10">
    <property type="entry name" value="Peptide methionine sulphoxide reductase MsrA"/>
    <property type="match status" value="1"/>
</dbReference>
<dbReference type="Proteomes" id="UP000239757">
    <property type="component" value="Unassembled WGS sequence"/>
</dbReference>
<dbReference type="InterPro" id="IPR036509">
    <property type="entry name" value="Met_Sox_Rdtase_MsrA_sf"/>
</dbReference>
<dbReference type="HAMAP" id="MF_01401">
    <property type="entry name" value="MsrA"/>
    <property type="match status" value="1"/>
</dbReference>
<dbReference type="EC" id="1.8.4.11" evidence="2"/>
<evidence type="ECO:0000256" key="5">
    <source>
        <dbReference type="ARBA" id="ARBA00030643"/>
    </source>
</evidence>
<proteinExistence type="inferred from homology"/>
<dbReference type="EMBL" id="KZ664813">
    <property type="protein sequence ID" value="PPS03068.1"/>
    <property type="molecule type" value="Genomic_DNA"/>
</dbReference>
<dbReference type="PANTHER" id="PTHR42799:SF2">
    <property type="entry name" value="MITOCHONDRIAL PEPTIDE METHIONINE SULFOXIDE REDUCTASE"/>
    <property type="match status" value="1"/>
</dbReference>
<gene>
    <name evidence="10" type="ORF">GOBAR_AA17590</name>
</gene>
<comment type="catalytic activity">
    <reaction evidence="6">
        <text>L-methionyl-[protein] + [thioredoxin]-disulfide + H2O = L-methionyl-(S)-S-oxide-[protein] + [thioredoxin]-dithiol</text>
        <dbReference type="Rhea" id="RHEA:14217"/>
        <dbReference type="Rhea" id="RHEA-COMP:10698"/>
        <dbReference type="Rhea" id="RHEA-COMP:10700"/>
        <dbReference type="Rhea" id="RHEA-COMP:12313"/>
        <dbReference type="Rhea" id="RHEA-COMP:12315"/>
        <dbReference type="ChEBI" id="CHEBI:15377"/>
        <dbReference type="ChEBI" id="CHEBI:16044"/>
        <dbReference type="ChEBI" id="CHEBI:29950"/>
        <dbReference type="ChEBI" id="CHEBI:44120"/>
        <dbReference type="ChEBI" id="CHEBI:50058"/>
        <dbReference type="EC" id="1.8.4.11"/>
    </reaction>
</comment>
<name>A0A2P5XI81_GOSBA</name>
<evidence type="ECO:0000256" key="4">
    <source>
        <dbReference type="ARBA" id="ARBA00030273"/>
    </source>
</evidence>
<keyword evidence="3" id="KW-0560">Oxidoreductase</keyword>
<evidence type="ECO:0000256" key="6">
    <source>
        <dbReference type="ARBA" id="ARBA00047806"/>
    </source>
</evidence>
<accession>A0A2P5XI81</accession>
<dbReference type="SUPFAM" id="SSF56672">
    <property type="entry name" value="DNA/RNA polymerases"/>
    <property type="match status" value="1"/>
</dbReference>
<evidence type="ECO:0000256" key="1">
    <source>
        <dbReference type="ARBA" id="ARBA00005591"/>
    </source>
</evidence>
<sequence>MLRSLTLVATTSTSTISKPLLFSPSRKLTLFFSPFSLPFPQTKRSLSLHRSPMNILKSFGFGANNKPTPPMQNSAVAQGPDDDVPAPAQQFAQFGAGCFWGVELAFQRVPGVTKTEVGYTQGFRDNPSYEDVCSGTTNHNEVVRVQYDPKECSFDTLLDVFWAGLDPTTLNRQGNDVGTQYRSGIYYYTPEQENAARESMEKQQKLLNRKIVTELLPAKKFYRAEKYHQQYLAKGGVIGRERTPIVLSLWFDCSVSSQQTGIRAWLLCQALHLPVFTTQKPDSKSDEEWKFEHQQVCGFIRQFVEENVYNHIDQETHARTLWEKLESLYASRSGNNKLFLLKKMMALKYKERMSIADHRKNRRLDICGGLISFEENPGIRLKVGLSFQYQEYVPNFKQKSSENVAVTRNVARGFCCTRERGLCVQIEEELVWFEASSKAMRFSGDDFIILLLYVDDMLIVGQNASRIEKLKQELSKSFAMKDLGPVKQILGIRLTHDRKAKKLWLSQERYIEKVLQRFSMDKAKAVNTPFAMHFRLSVKHSPSTEKEKEEMQKIPYSSTVGSLMYPIVCTRPDLTYAVGTVSRFLSNPGREHWNALKWIMRYLRGTSNMKLCFGNEKPVLVGYTDSDMAGDIDSRRSTSGYLITYAGGAVAWQSRLQKCVALSTTESEFIAATEACKEMLWMKKFVHELGFTQEKYVLYCDSQSAIHLGKNSTFHARSKHIDVRYHWIRDVLEAKLLELEKIHTNDNGTDMLTKALPRGKFETCCLKHVV</sequence>
<evidence type="ECO:0000256" key="3">
    <source>
        <dbReference type="ARBA" id="ARBA00023002"/>
    </source>
</evidence>
<dbReference type="InterPro" id="IPR050162">
    <property type="entry name" value="MsrA_MetSO_reductase"/>
</dbReference>